<name>A0AAD0RV07_9NEIS</name>
<accession>A0AAD0RV07</accession>
<dbReference type="Proteomes" id="UP000259465">
    <property type="component" value="Chromosome"/>
</dbReference>
<keyword evidence="2" id="KW-1185">Reference proteome</keyword>
<dbReference type="EMBL" id="CP031968">
    <property type="protein sequence ID" value="AXT48965.1"/>
    <property type="molecule type" value="Genomic_DNA"/>
</dbReference>
<protein>
    <submittedName>
        <fullName evidence="1">Uncharacterized protein</fullName>
    </submittedName>
</protein>
<reference evidence="1 2" key="1">
    <citation type="submission" date="2018-08" db="EMBL/GenBank/DDBJ databases">
        <title>Complete genome sequence of JP2-74.</title>
        <authorList>
            <person name="Wu L."/>
        </authorList>
    </citation>
    <scope>NUCLEOTIDE SEQUENCE [LARGE SCALE GENOMIC DNA]</scope>
    <source>
        <strain evidence="1 2">JP2-74</strain>
    </source>
</reference>
<evidence type="ECO:0000313" key="1">
    <source>
        <dbReference type="EMBL" id="AXT48965.1"/>
    </source>
</evidence>
<evidence type="ECO:0000313" key="2">
    <source>
        <dbReference type="Proteomes" id="UP000259465"/>
    </source>
</evidence>
<dbReference type="Pfam" id="PF07388">
    <property type="entry name" value="A-2_8-polyST"/>
    <property type="match status" value="1"/>
</dbReference>
<dbReference type="KEGG" id="crz:D1345_23620"/>
<organism evidence="1 2">
    <name type="scientific">Chromobacterium rhizoryzae</name>
    <dbReference type="NCBI Taxonomy" id="1778675"/>
    <lineage>
        <taxon>Bacteria</taxon>
        <taxon>Pseudomonadati</taxon>
        <taxon>Pseudomonadota</taxon>
        <taxon>Betaproteobacteria</taxon>
        <taxon>Neisseriales</taxon>
        <taxon>Chromobacteriaceae</taxon>
        <taxon>Chromobacterium</taxon>
    </lineage>
</organism>
<proteinExistence type="predicted"/>
<gene>
    <name evidence="1" type="ORF">D1345_23620</name>
</gene>
<dbReference type="AlphaFoldDB" id="A0AAD0RV07"/>
<sequence>MLVDDASLFLALRTLSQAAERHLDNKNKAITTLNQPPIFVMLLGSYSESRLTSEDQEIRLYIEIADQYVPAGGRIFLKAHPVSQQDKITRITKALSSNFEIIEISADEWPIELMPSLIKGNQVLSLSYSSVSLSYLYGFQVTHVLNRKLINKFFPKKNQSWVLESNELYLQQLDFASTRCPQFRKVMEMEP</sequence>
<dbReference type="InterPro" id="IPR010866">
    <property type="entry name" value="A-2_8-polyST"/>
</dbReference>